<evidence type="ECO:0000313" key="1">
    <source>
        <dbReference type="EMBL" id="GFP28725.1"/>
    </source>
</evidence>
<keyword evidence="2" id="KW-1185">Reference proteome</keyword>
<dbReference type="Proteomes" id="UP000591948">
    <property type="component" value="Unassembled WGS sequence"/>
</dbReference>
<proteinExistence type="predicted"/>
<gene>
    <name evidence="1" type="ORF">HKBW3S33_02139</name>
</gene>
<feature type="non-terminal residue" evidence="1">
    <location>
        <position position="1"/>
    </location>
</feature>
<name>A0A6V8P7W1_9ACTN</name>
<organism evidence="1 2">
    <name type="scientific">Candidatus Hakubella thermalkaliphila</name>
    <dbReference type="NCBI Taxonomy" id="2754717"/>
    <lineage>
        <taxon>Bacteria</taxon>
        <taxon>Bacillati</taxon>
        <taxon>Actinomycetota</taxon>
        <taxon>Actinomycetota incertae sedis</taxon>
        <taxon>Candidatus Hakubellales</taxon>
        <taxon>Candidatus Hakubellaceae</taxon>
        <taxon>Candidatus Hakubella</taxon>
    </lineage>
</organism>
<comment type="caution">
    <text evidence="1">The sequence shown here is derived from an EMBL/GenBank/DDBJ whole genome shotgun (WGS) entry which is preliminary data.</text>
</comment>
<dbReference type="EMBL" id="BLRY01000370">
    <property type="protein sequence ID" value="GFP28725.1"/>
    <property type="molecule type" value="Genomic_DNA"/>
</dbReference>
<sequence length="36" mass="4028">KGVNFMEGEAAWHYGGLDSDKEKQALQSINRIYGKS</sequence>
<dbReference type="AlphaFoldDB" id="A0A6V8P7W1"/>
<accession>A0A6V8P7W1</accession>
<evidence type="ECO:0008006" key="3">
    <source>
        <dbReference type="Google" id="ProtNLM"/>
    </source>
</evidence>
<evidence type="ECO:0000313" key="2">
    <source>
        <dbReference type="Proteomes" id="UP000591948"/>
    </source>
</evidence>
<reference evidence="1 2" key="1">
    <citation type="journal article" date="2020" name="Front. Microbiol.">
        <title>Single-cell genomics of novel Actinobacteria with the Wood-Ljungdahl pathway discovered in a serpentinizing system.</title>
        <authorList>
            <person name="Merino N."/>
            <person name="Kawai M."/>
            <person name="Boyd E.S."/>
            <person name="Colman D.R."/>
            <person name="McGlynn S.E."/>
            <person name="Nealson K.H."/>
            <person name="Kurokawa K."/>
            <person name="Hongoh Y."/>
        </authorList>
    </citation>
    <scope>NUCLEOTIDE SEQUENCE [LARGE SCALE GENOMIC DNA]</scope>
    <source>
        <strain evidence="1 2">S33</strain>
    </source>
</reference>
<protein>
    <recommendedName>
        <fullName evidence="3">Transketolase</fullName>
    </recommendedName>
</protein>